<keyword evidence="3" id="KW-1185">Reference proteome</keyword>
<feature type="non-terminal residue" evidence="2">
    <location>
        <position position="1"/>
    </location>
</feature>
<proteinExistence type="predicted"/>
<accession>A0A392RZC0</accession>
<dbReference type="AlphaFoldDB" id="A0A392RZC0"/>
<evidence type="ECO:0000313" key="3">
    <source>
        <dbReference type="Proteomes" id="UP000265520"/>
    </source>
</evidence>
<dbReference type="EMBL" id="LXQA010295801">
    <property type="protein sequence ID" value="MCI41749.1"/>
    <property type="molecule type" value="Genomic_DNA"/>
</dbReference>
<sequence length="34" mass="3581">VEPPSLPAEHPNHAAADRPHQSRAAAAEPLSLSR</sequence>
<organism evidence="2 3">
    <name type="scientific">Trifolium medium</name>
    <dbReference type="NCBI Taxonomy" id="97028"/>
    <lineage>
        <taxon>Eukaryota</taxon>
        <taxon>Viridiplantae</taxon>
        <taxon>Streptophyta</taxon>
        <taxon>Embryophyta</taxon>
        <taxon>Tracheophyta</taxon>
        <taxon>Spermatophyta</taxon>
        <taxon>Magnoliopsida</taxon>
        <taxon>eudicotyledons</taxon>
        <taxon>Gunneridae</taxon>
        <taxon>Pentapetalae</taxon>
        <taxon>rosids</taxon>
        <taxon>fabids</taxon>
        <taxon>Fabales</taxon>
        <taxon>Fabaceae</taxon>
        <taxon>Papilionoideae</taxon>
        <taxon>50 kb inversion clade</taxon>
        <taxon>NPAAA clade</taxon>
        <taxon>Hologalegina</taxon>
        <taxon>IRL clade</taxon>
        <taxon>Trifolieae</taxon>
        <taxon>Trifolium</taxon>
    </lineage>
</organism>
<dbReference type="Proteomes" id="UP000265520">
    <property type="component" value="Unassembled WGS sequence"/>
</dbReference>
<reference evidence="2 3" key="1">
    <citation type="journal article" date="2018" name="Front. Plant Sci.">
        <title>Red Clover (Trifolium pratense) and Zigzag Clover (T. medium) - A Picture of Genomic Similarities and Differences.</title>
        <authorList>
            <person name="Dluhosova J."/>
            <person name="Istvanek J."/>
            <person name="Nedelnik J."/>
            <person name="Repkova J."/>
        </authorList>
    </citation>
    <scope>NUCLEOTIDE SEQUENCE [LARGE SCALE GENOMIC DNA]</scope>
    <source>
        <strain evidence="3">cv. 10/8</strain>
        <tissue evidence="2">Leaf</tissue>
    </source>
</reference>
<comment type="caution">
    <text evidence="2">The sequence shown here is derived from an EMBL/GenBank/DDBJ whole genome shotgun (WGS) entry which is preliminary data.</text>
</comment>
<feature type="region of interest" description="Disordered" evidence="1">
    <location>
        <begin position="1"/>
        <end position="34"/>
    </location>
</feature>
<evidence type="ECO:0000313" key="2">
    <source>
        <dbReference type="EMBL" id="MCI41749.1"/>
    </source>
</evidence>
<protein>
    <submittedName>
        <fullName evidence="2">Uncharacterized protein</fullName>
    </submittedName>
</protein>
<evidence type="ECO:0000256" key="1">
    <source>
        <dbReference type="SAM" id="MobiDB-lite"/>
    </source>
</evidence>
<feature type="compositionally biased region" description="Basic and acidic residues" evidence="1">
    <location>
        <begin position="10"/>
        <end position="20"/>
    </location>
</feature>
<name>A0A392RZC0_9FABA</name>